<dbReference type="SUPFAM" id="SSF52540">
    <property type="entry name" value="P-loop containing nucleoside triphosphate hydrolases"/>
    <property type="match status" value="1"/>
</dbReference>
<dbReference type="InterPro" id="IPR006073">
    <property type="entry name" value="GTP-bd"/>
</dbReference>
<evidence type="ECO:0000259" key="3">
    <source>
        <dbReference type="PROSITE" id="PS51705"/>
    </source>
</evidence>
<feature type="compositionally biased region" description="Polar residues" evidence="1">
    <location>
        <begin position="60"/>
        <end position="74"/>
    </location>
</feature>
<keyword evidence="2" id="KW-0812">Transmembrane</keyword>
<dbReference type="PROSITE" id="PS51705">
    <property type="entry name" value="G_HFLX"/>
    <property type="match status" value="1"/>
</dbReference>
<feature type="transmembrane region" description="Helical" evidence="2">
    <location>
        <begin position="910"/>
        <end position="932"/>
    </location>
</feature>
<dbReference type="PANTHER" id="PTHR10229:SF8">
    <property type="entry name" value="GTPASE HFLX"/>
    <property type="match status" value="1"/>
</dbReference>
<feature type="transmembrane region" description="Helical" evidence="2">
    <location>
        <begin position="866"/>
        <end position="890"/>
    </location>
</feature>
<dbReference type="AlphaFoldDB" id="A0A6A3C8R6"/>
<dbReference type="CDD" id="cd09272">
    <property type="entry name" value="RNase_HI_RT_Ty1"/>
    <property type="match status" value="1"/>
</dbReference>
<feature type="transmembrane region" description="Helical" evidence="2">
    <location>
        <begin position="764"/>
        <end position="782"/>
    </location>
</feature>
<dbReference type="InterPro" id="IPR030394">
    <property type="entry name" value="G_HFLX_dom"/>
</dbReference>
<dbReference type="GO" id="GO:0005525">
    <property type="term" value="F:GTP binding"/>
    <property type="evidence" value="ECO:0007669"/>
    <property type="project" value="InterPro"/>
</dbReference>
<accession>A0A6A3C8R6</accession>
<dbReference type="Proteomes" id="UP000436088">
    <property type="component" value="Unassembled WGS sequence"/>
</dbReference>
<dbReference type="InterPro" id="IPR027417">
    <property type="entry name" value="P-loop_NTPase"/>
</dbReference>
<dbReference type="PRINTS" id="PR00326">
    <property type="entry name" value="GTP1OBG"/>
</dbReference>
<dbReference type="GO" id="GO:0043022">
    <property type="term" value="F:ribosome binding"/>
    <property type="evidence" value="ECO:0007669"/>
    <property type="project" value="TreeGrafter"/>
</dbReference>
<dbReference type="InterPro" id="IPR016496">
    <property type="entry name" value="GTPase_HflX"/>
</dbReference>
<evidence type="ECO:0000256" key="1">
    <source>
        <dbReference type="SAM" id="MobiDB-lite"/>
    </source>
</evidence>
<comment type="caution">
    <text evidence="4">The sequence shown here is derived from an EMBL/GenBank/DDBJ whole genome shotgun (WGS) entry which is preliminary data.</text>
</comment>
<keyword evidence="5" id="KW-1185">Reference proteome</keyword>
<dbReference type="FunFam" id="3.40.50.300:FF:001888">
    <property type="entry name" value="GTP-binding protein chloroplastic"/>
    <property type="match status" value="1"/>
</dbReference>
<keyword evidence="2" id="KW-1133">Transmembrane helix</keyword>
<organism evidence="4 5">
    <name type="scientific">Hibiscus syriacus</name>
    <name type="common">Rose of Sharon</name>
    <dbReference type="NCBI Taxonomy" id="106335"/>
    <lineage>
        <taxon>Eukaryota</taxon>
        <taxon>Viridiplantae</taxon>
        <taxon>Streptophyta</taxon>
        <taxon>Embryophyta</taxon>
        <taxon>Tracheophyta</taxon>
        <taxon>Spermatophyta</taxon>
        <taxon>Magnoliopsida</taxon>
        <taxon>eudicotyledons</taxon>
        <taxon>Gunneridae</taxon>
        <taxon>Pentapetalae</taxon>
        <taxon>rosids</taxon>
        <taxon>malvids</taxon>
        <taxon>Malvales</taxon>
        <taxon>Malvaceae</taxon>
        <taxon>Malvoideae</taxon>
        <taxon>Hibiscus</taxon>
    </lineage>
</organism>
<reference evidence="4" key="1">
    <citation type="submission" date="2019-09" db="EMBL/GenBank/DDBJ databases">
        <title>Draft genome information of white flower Hibiscus syriacus.</title>
        <authorList>
            <person name="Kim Y.-M."/>
        </authorList>
    </citation>
    <scope>NUCLEOTIDE SEQUENCE [LARGE SCALE GENOMIC DNA]</scope>
    <source>
        <strain evidence="4">YM2019G1</strain>
    </source>
</reference>
<feature type="domain" description="Hflx-type G" evidence="3">
    <location>
        <begin position="363"/>
        <end position="618"/>
    </location>
</feature>
<feature type="region of interest" description="Disordered" evidence="1">
    <location>
        <begin position="60"/>
        <end position="92"/>
    </location>
</feature>
<dbReference type="Gene3D" id="3.40.50.300">
    <property type="entry name" value="P-loop containing nucleotide triphosphate hydrolases"/>
    <property type="match status" value="1"/>
</dbReference>
<sequence length="935" mass="103073">MKNRGQPFQNPAVALPRAASPPSLIGDGSQSSAAKIIGCGLLLRALLALKELELVACSMGTSNEEQRSRGTTRPQLVYSRRKAPVQAQSSSSSPIQTEKYTLYLLEETGKLGCKPVETPIEVNHKLGDTMEDAAVDRSSYQRLVYPSNTPGRGILFKRGGNLTLEAYTDADYAGSVVDRRSTSGYCTFLGGNLVTWRSKKQNVVARSSVEVEFRAMSLGICELLWLKIILEDLKIKWEGPLKLYCGNKSTINIAYNPVQHDRTKHVEVDRQFIKEKLYNGLICTPYVSTVDQVVDILTKGLPGKLFQTFAGKLKMKTSTLQLEGEILERRNHLLSQIEEVRRTRSVQRAARKKRGGLDGQGLSTVAVVGYTNAGKSTLISALSDSDLYSDARLFATLDARLKSVVLPSGRKVLLSDTVGFISDLPVQLVEAFHSTLEEVLEADLLVHVIDCTAPNRDEHRSTVLQVLQQIGVSEEKLQNMIEAWNKIDYEEEMGDAEDVEIGDFSGAEDGETEGSPEEDFDVASELLDEKSVDGSDLLNDDKQGDYSEGWLLSEDESADDYWNTLNDQKQAETSNDRKALKDSEAEPQHVPHVKVSALTGVGLQQLLELIDEKLKVQDEQMKSEKVVGSSFVDRKWRPPRKEEVAVEQSTRKPMIRLTIMREIEDSTTAFGRPSSRRWRKTTMPSLGKYLIIFACGLENVQQCYEARAFIVGSLVDGEAWLAVADVSVGASDFMEACAENTGPEKGGMGMCSSSLKALNITRVIVSYKASVAVAALVSGFRIEWSLFQWSADVLLLVGMLFGFIPLLLVLPLISFGCLVGDGALERGCCGRSITISCVCKMGQTQLQWMVIRNMYGKFCDQVSEGIAVALLVCIIMVVQSCISAFGVFRLYGGNKAKKSGWLKFGCQYEFLCFTFIGLCMIVVASFGCPASFRFS</sequence>
<protein>
    <submittedName>
        <fullName evidence="4">GTP-binding protein</fullName>
    </submittedName>
</protein>
<dbReference type="EMBL" id="VEPZ02000409">
    <property type="protein sequence ID" value="KAE8725655.1"/>
    <property type="molecule type" value="Genomic_DNA"/>
</dbReference>
<dbReference type="CDD" id="cd01878">
    <property type="entry name" value="HflX"/>
    <property type="match status" value="1"/>
</dbReference>
<gene>
    <name evidence="4" type="ORF">F3Y22_tig00008262pilonHSYRG00002</name>
</gene>
<feature type="transmembrane region" description="Helical" evidence="2">
    <location>
        <begin position="794"/>
        <end position="815"/>
    </location>
</feature>
<name>A0A6A3C8R6_HIBSY</name>
<dbReference type="PANTHER" id="PTHR10229">
    <property type="entry name" value="GTP-BINDING PROTEIN HFLX"/>
    <property type="match status" value="1"/>
</dbReference>
<evidence type="ECO:0000313" key="5">
    <source>
        <dbReference type="Proteomes" id="UP000436088"/>
    </source>
</evidence>
<proteinExistence type="predicted"/>
<evidence type="ECO:0000256" key="2">
    <source>
        <dbReference type="SAM" id="Phobius"/>
    </source>
</evidence>
<dbReference type="GO" id="GO:0005737">
    <property type="term" value="C:cytoplasm"/>
    <property type="evidence" value="ECO:0007669"/>
    <property type="project" value="TreeGrafter"/>
</dbReference>
<evidence type="ECO:0000313" key="4">
    <source>
        <dbReference type="EMBL" id="KAE8725655.1"/>
    </source>
</evidence>
<keyword evidence="2" id="KW-0472">Membrane</keyword>
<dbReference type="Pfam" id="PF01926">
    <property type="entry name" value="MMR_HSR1"/>
    <property type="match status" value="1"/>
</dbReference>